<dbReference type="GO" id="GO:0004072">
    <property type="term" value="F:aspartate kinase activity"/>
    <property type="evidence" value="ECO:0007669"/>
    <property type="project" value="UniProtKB-EC"/>
</dbReference>
<protein>
    <recommendedName>
        <fullName evidence="7">Aspartokinase</fullName>
        <ecNumber evidence="7">2.7.2.4</ecNumber>
    </recommendedName>
</protein>
<dbReference type="InterPro" id="IPR036393">
    <property type="entry name" value="AceGlu_kinase-like_sf"/>
</dbReference>
<dbReference type="SUPFAM" id="SSF53633">
    <property type="entry name" value="Carbamate kinase-like"/>
    <property type="match status" value="1"/>
</dbReference>
<dbReference type="Gene3D" id="3.30.2130.10">
    <property type="entry name" value="VC0802-like"/>
    <property type="match status" value="1"/>
</dbReference>
<dbReference type="PANTHER" id="PTHR21499">
    <property type="entry name" value="ASPARTATE KINASE"/>
    <property type="match status" value="1"/>
</dbReference>
<proteinExistence type="inferred from homology"/>
<dbReference type="SUPFAM" id="SSF55021">
    <property type="entry name" value="ACT-like"/>
    <property type="match status" value="2"/>
</dbReference>
<dbReference type="Pfam" id="PF00696">
    <property type="entry name" value="AA_kinase"/>
    <property type="match status" value="1"/>
</dbReference>
<comment type="similarity">
    <text evidence="1 7">Belongs to the aspartokinase family.</text>
</comment>
<dbReference type="PROSITE" id="PS00324">
    <property type="entry name" value="ASPARTOKINASE"/>
    <property type="match status" value="1"/>
</dbReference>
<dbReference type="FunFam" id="3.40.1160.10:FF:000023">
    <property type="entry name" value="Probable aspartokinase"/>
    <property type="match status" value="1"/>
</dbReference>
<dbReference type="AlphaFoldDB" id="A0A8E2E092"/>
<name>A0A8E2E092_9PEZI</name>
<gene>
    <name evidence="9" type="ORF">K432DRAFT_362855</name>
</gene>
<dbReference type="InterPro" id="IPR001341">
    <property type="entry name" value="Asp_kinase"/>
</dbReference>
<evidence type="ECO:0000313" key="9">
    <source>
        <dbReference type="EMBL" id="OCK74952.1"/>
    </source>
</evidence>
<accession>A0A8E2E092</accession>
<feature type="domain" description="ACT" evidence="8">
    <location>
        <begin position="469"/>
        <end position="547"/>
    </location>
</feature>
<keyword evidence="4 7" id="KW-0418">Kinase</keyword>
<dbReference type="GO" id="GO:0005829">
    <property type="term" value="C:cytosol"/>
    <property type="evidence" value="ECO:0007669"/>
    <property type="project" value="TreeGrafter"/>
</dbReference>
<evidence type="ECO:0000256" key="5">
    <source>
        <dbReference type="ARBA" id="ARBA00022840"/>
    </source>
</evidence>
<evidence type="ECO:0000256" key="2">
    <source>
        <dbReference type="ARBA" id="ARBA00022679"/>
    </source>
</evidence>
<evidence type="ECO:0000256" key="4">
    <source>
        <dbReference type="ARBA" id="ARBA00022777"/>
    </source>
</evidence>
<keyword evidence="3" id="KW-0547">Nucleotide-binding</keyword>
<keyword evidence="5" id="KW-0067">ATP-binding</keyword>
<evidence type="ECO:0000256" key="3">
    <source>
        <dbReference type="ARBA" id="ARBA00022741"/>
    </source>
</evidence>
<organism evidence="9 10">
    <name type="scientific">Lepidopterella palustris CBS 459.81</name>
    <dbReference type="NCBI Taxonomy" id="1314670"/>
    <lineage>
        <taxon>Eukaryota</taxon>
        <taxon>Fungi</taxon>
        <taxon>Dikarya</taxon>
        <taxon>Ascomycota</taxon>
        <taxon>Pezizomycotina</taxon>
        <taxon>Dothideomycetes</taxon>
        <taxon>Pleosporomycetidae</taxon>
        <taxon>Mytilinidiales</taxon>
        <taxon>Argynnaceae</taxon>
        <taxon>Lepidopterella</taxon>
    </lineage>
</organism>
<dbReference type="NCBIfam" id="TIGR00657">
    <property type="entry name" value="asp_kinases"/>
    <property type="match status" value="1"/>
</dbReference>
<dbReference type="Proteomes" id="UP000250266">
    <property type="component" value="Unassembled WGS sequence"/>
</dbReference>
<sequence>MPAMKIRPWIVQKYGGTSIGKLLNTITGSIIPEHLQLYNVAVVCSARSGTSKSKGTTSLLLDAIRLATSSETSTVELDQVINVIKEEHLAAAHIAVREREQQKDRVIFEKLQQDIEKECEHLRSFLKAAWTIGEISERTQDRVLAVGEKLSCRILVASLMTNGVDAEVVLLDDIVQQTYGPSHRDQIKAYRRHPSEFLSALSTTIQIKISKCISKVPVITGFFGAMPESLLHSVGRGYSDLCAALCAAALSAEELQIWKEVDGIFTADPGKMKSARLLATVTSEEAAELTYYGSEVIHPLTIEQISNASISLRLKNVKNPLGAGTIIYPSSSSPGASPAPSSQHLPLSAAELTLHGRESANAKSVFMASNGYYGSTQYRRSPTAVTIKEAITVFNIRSNGRAKPQMFLAQIAERLARHDLTIDLISSSQQMISLAASSSNDGTGIDEAAVELEEIGVVSLARHMSIVSVVGHKMRNMVGVAGEIFSSLASARINIYLISQGASEINISFVVKAQEALLAMEVVHTNVMRIPLHSEQENNFIKGPWLY</sequence>
<dbReference type="InterPro" id="IPR054352">
    <property type="entry name" value="ACT_Aspartokinase"/>
</dbReference>
<dbReference type="Gene3D" id="3.40.1160.10">
    <property type="entry name" value="Acetylglutamate kinase-like"/>
    <property type="match status" value="1"/>
</dbReference>
<dbReference type="EC" id="2.7.2.4" evidence="7"/>
<evidence type="ECO:0000259" key="8">
    <source>
        <dbReference type="PROSITE" id="PS51671"/>
    </source>
</evidence>
<dbReference type="EMBL" id="KV745386">
    <property type="protein sequence ID" value="OCK74952.1"/>
    <property type="molecule type" value="Genomic_DNA"/>
</dbReference>
<dbReference type="PANTHER" id="PTHR21499:SF59">
    <property type="entry name" value="ASPARTOKINASE"/>
    <property type="match status" value="1"/>
</dbReference>
<dbReference type="GO" id="GO:0009089">
    <property type="term" value="P:lysine biosynthetic process via diaminopimelate"/>
    <property type="evidence" value="ECO:0007669"/>
    <property type="project" value="TreeGrafter"/>
</dbReference>
<dbReference type="Pfam" id="PF22468">
    <property type="entry name" value="ACT_9"/>
    <property type="match status" value="1"/>
</dbReference>
<dbReference type="PROSITE" id="PS51671">
    <property type="entry name" value="ACT"/>
    <property type="match status" value="1"/>
</dbReference>
<comment type="catalytic activity">
    <reaction evidence="6 7">
        <text>L-aspartate + ATP = 4-phospho-L-aspartate + ADP</text>
        <dbReference type="Rhea" id="RHEA:23776"/>
        <dbReference type="ChEBI" id="CHEBI:29991"/>
        <dbReference type="ChEBI" id="CHEBI:30616"/>
        <dbReference type="ChEBI" id="CHEBI:57535"/>
        <dbReference type="ChEBI" id="CHEBI:456216"/>
        <dbReference type="EC" id="2.7.2.4"/>
    </reaction>
</comment>
<evidence type="ECO:0000256" key="1">
    <source>
        <dbReference type="ARBA" id="ARBA00010122"/>
    </source>
</evidence>
<evidence type="ECO:0000256" key="6">
    <source>
        <dbReference type="ARBA" id="ARBA00047872"/>
    </source>
</evidence>
<reference evidence="9 10" key="1">
    <citation type="journal article" date="2016" name="Nat. Commun.">
        <title>Ectomycorrhizal ecology is imprinted in the genome of the dominant symbiotic fungus Cenococcum geophilum.</title>
        <authorList>
            <consortium name="DOE Joint Genome Institute"/>
            <person name="Peter M."/>
            <person name="Kohler A."/>
            <person name="Ohm R.A."/>
            <person name="Kuo A."/>
            <person name="Krutzmann J."/>
            <person name="Morin E."/>
            <person name="Arend M."/>
            <person name="Barry K.W."/>
            <person name="Binder M."/>
            <person name="Choi C."/>
            <person name="Clum A."/>
            <person name="Copeland A."/>
            <person name="Grisel N."/>
            <person name="Haridas S."/>
            <person name="Kipfer T."/>
            <person name="LaButti K."/>
            <person name="Lindquist E."/>
            <person name="Lipzen A."/>
            <person name="Maire R."/>
            <person name="Meier B."/>
            <person name="Mihaltcheva S."/>
            <person name="Molinier V."/>
            <person name="Murat C."/>
            <person name="Poggeler S."/>
            <person name="Quandt C.A."/>
            <person name="Sperisen C."/>
            <person name="Tritt A."/>
            <person name="Tisserant E."/>
            <person name="Crous P.W."/>
            <person name="Henrissat B."/>
            <person name="Nehls U."/>
            <person name="Egli S."/>
            <person name="Spatafora J.W."/>
            <person name="Grigoriev I.V."/>
            <person name="Martin F.M."/>
        </authorList>
    </citation>
    <scope>NUCLEOTIDE SEQUENCE [LARGE SCALE GENOMIC DNA]</scope>
    <source>
        <strain evidence="9 10">CBS 459.81</strain>
    </source>
</reference>
<keyword evidence="10" id="KW-1185">Reference proteome</keyword>
<evidence type="ECO:0000256" key="7">
    <source>
        <dbReference type="RuleBase" id="RU003448"/>
    </source>
</evidence>
<dbReference type="InterPro" id="IPR045865">
    <property type="entry name" value="ACT-like_dom_sf"/>
</dbReference>
<dbReference type="InterPro" id="IPR002912">
    <property type="entry name" value="ACT_dom"/>
</dbReference>
<keyword evidence="2 7" id="KW-0808">Transferase</keyword>
<evidence type="ECO:0000313" key="10">
    <source>
        <dbReference type="Proteomes" id="UP000250266"/>
    </source>
</evidence>
<dbReference type="OrthoDB" id="4323675at2759"/>
<dbReference type="GO" id="GO:0009090">
    <property type="term" value="P:homoserine biosynthetic process"/>
    <property type="evidence" value="ECO:0007669"/>
    <property type="project" value="TreeGrafter"/>
</dbReference>
<dbReference type="InterPro" id="IPR001048">
    <property type="entry name" value="Asp/Glu/Uridylate_kinase"/>
</dbReference>
<dbReference type="GO" id="GO:0005524">
    <property type="term" value="F:ATP binding"/>
    <property type="evidence" value="ECO:0007669"/>
    <property type="project" value="UniProtKB-KW"/>
</dbReference>
<dbReference type="InterPro" id="IPR018042">
    <property type="entry name" value="Aspartate_kinase_CS"/>
</dbReference>